<evidence type="ECO:0000313" key="2">
    <source>
        <dbReference type="EMBL" id="JAC61968.1"/>
    </source>
</evidence>
<accession>A0A061QQH4</accession>
<sequence length="93" mass="10348">QLVLGQRRSGRGEGVRGGANLKWIWMWRAALSVLPSSPLAHTDSAAQTSSNQERHPALVMSPEMRSFKHRHTPSHSGRWGRLLVSNPLKGDEK</sequence>
<dbReference type="EMBL" id="GBEZ01025081">
    <property type="protein sequence ID" value="JAC61968.1"/>
    <property type="molecule type" value="Transcribed_RNA"/>
</dbReference>
<proteinExistence type="predicted"/>
<reference evidence="2" key="1">
    <citation type="submission" date="2014-05" db="EMBL/GenBank/DDBJ databases">
        <title>The transcriptome of the halophilic microalga Tetraselmis sp. GSL018 isolated from the Great Salt Lake, Utah.</title>
        <authorList>
            <person name="Jinkerson R.E."/>
            <person name="D'Adamo S."/>
            <person name="Posewitz M.C."/>
        </authorList>
    </citation>
    <scope>NUCLEOTIDE SEQUENCE</scope>
    <source>
        <strain evidence="2">GSL018</strain>
    </source>
</reference>
<evidence type="ECO:0000256" key="1">
    <source>
        <dbReference type="SAM" id="MobiDB-lite"/>
    </source>
</evidence>
<organism evidence="2">
    <name type="scientific">Tetraselmis sp. GSL018</name>
    <dbReference type="NCBI Taxonomy" id="582737"/>
    <lineage>
        <taxon>Eukaryota</taxon>
        <taxon>Viridiplantae</taxon>
        <taxon>Chlorophyta</taxon>
        <taxon>core chlorophytes</taxon>
        <taxon>Chlorodendrophyceae</taxon>
        <taxon>Chlorodendrales</taxon>
        <taxon>Chlorodendraceae</taxon>
        <taxon>Tetraselmis</taxon>
    </lineage>
</organism>
<name>A0A061QQH4_9CHLO</name>
<feature type="region of interest" description="Disordered" evidence="1">
    <location>
        <begin position="40"/>
        <end position="93"/>
    </location>
</feature>
<dbReference type="AlphaFoldDB" id="A0A061QQH4"/>
<gene>
    <name evidence="2" type="ORF">TSPGSL018_24650</name>
</gene>
<feature type="non-terminal residue" evidence="2">
    <location>
        <position position="1"/>
    </location>
</feature>
<protein>
    <submittedName>
        <fullName evidence="2">Uncharacterized protein</fullName>
    </submittedName>
</protein>